<gene>
    <name evidence="2" type="ORF">TorRG33x02_175720</name>
</gene>
<feature type="region of interest" description="Disordered" evidence="1">
    <location>
        <begin position="75"/>
        <end position="103"/>
    </location>
</feature>
<reference evidence="3" key="1">
    <citation type="submission" date="2016-06" db="EMBL/GenBank/DDBJ databases">
        <title>Parallel loss of symbiosis genes in relatives of nitrogen-fixing non-legume Parasponia.</title>
        <authorList>
            <person name="Van Velzen R."/>
            <person name="Holmer R."/>
            <person name="Bu F."/>
            <person name="Rutten L."/>
            <person name="Van Zeijl A."/>
            <person name="Liu W."/>
            <person name="Santuari L."/>
            <person name="Cao Q."/>
            <person name="Sharma T."/>
            <person name="Shen D."/>
            <person name="Roswanjaya Y."/>
            <person name="Wardhani T."/>
            <person name="Kalhor M.S."/>
            <person name="Jansen J."/>
            <person name="Van den Hoogen J."/>
            <person name="Gungor B."/>
            <person name="Hartog M."/>
            <person name="Hontelez J."/>
            <person name="Verver J."/>
            <person name="Yang W.-C."/>
            <person name="Schijlen E."/>
            <person name="Repin R."/>
            <person name="Schilthuizen M."/>
            <person name="Schranz E."/>
            <person name="Heidstra R."/>
            <person name="Miyata K."/>
            <person name="Fedorova E."/>
            <person name="Kohlen W."/>
            <person name="Bisseling T."/>
            <person name="Smit S."/>
            <person name="Geurts R."/>
        </authorList>
    </citation>
    <scope>NUCLEOTIDE SEQUENCE [LARGE SCALE GENOMIC DNA]</scope>
    <source>
        <strain evidence="3">cv. RG33-2</strain>
    </source>
</reference>
<comment type="caution">
    <text evidence="2">The sequence shown here is derived from an EMBL/GenBank/DDBJ whole genome shotgun (WGS) entry which is preliminary data.</text>
</comment>
<dbReference type="Proteomes" id="UP000237000">
    <property type="component" value="Unassembled WGS sequence"/>
</dbReference>
<proteinExistence type="predicted"/>
<evidence type="ECO:0000313" key="3">
    <source>
        <dbReference type="Proteomes" id="UP000237000"/>
    </source>
</evidence>
<organism evidence="2 3">
    <name type="scientific">Trema orientale</name>
    <name type="common">Charcoal tree</name>
    <name type="synonym">Celtis orientalis</name>
    <dbReference type="NCBI Taxonomy" id="63057"/>
    <lineage>
        <taxon>Eukaryota</taxon>
        <taxon>Viridiplantae</taxon>
        <taxon>Streptophyta</taxon>
        <taxon>Embryophyta</taxon>
        <taxon>Tracheophyta</taxon>
        <taxon>Spermatophyta</taxon>
        <taxon>Magnoliopsida</taxon>
        <taxon>eudicotyledons</taxon>
        <taxon>Gunneridae</taxon>
        <taxon>Pentapetalae</taxon>
        <taxon>rosids</taxon>
        <taxon>fabids</taxon>
        <taxon>Rosales</taxon>
        <taxon>Cannabaceae</taxon>
        <taxon>Trema</taxon>
    </lineage>
</organism>
<sequence>LPRNHVLCILGFWAPFEFEFWVSEHSNPPRLRAIYLQFSSSSASQIDRVTPFKFHQEEDQNGGSGFAQNGFLLNGFGSKFKEDEGYRPQEDEPSSSSGEEENNVDDGYDMVGKLLSPINRVMFVYIYADLYAKIYTLKFEETSYYFLFY</sequence>
<evidence type="ECO:0000256" key="1">
    <source>
        <dbReference type="SAM" id="MobiDB-lite"/>
    </source>
</evidence>
<name>A0A2P5EM77_TREOI</name>
<evidence type="ECO:0000313" key="2">
    <source>
        <dbReference type="EMBL" id="PON86636.1"/>
    </source>
</evidence>
<accession>A0A2P5EM77</accession>
<dbReference type="InParanoid" id="A0A2P5EM77"/>
<protein>
    <submittedName>
        <fullName evidence="2">Uncharacterized protein</fullName>
    </submittedName>
</protein>
<dbReference type="AlphaFoldDB" id="A0A2P5EM77"/>
<keyword evidence="3" id="KW-1185">Reference proteome</keyword>
<dbReference type="EMBL" id="JXTC01000129">
    <property type="protein sequence ID" value="PON86636.1"/>
    <property type="molecule type" value="Genomic_DNA"/>
</dbReference>
<feature type="non-terminal residue" evidence="2">
    <location>
        <position position="1"/>
    </location>
</feature>
<feature type="compositionally biased region" description="Basic and acidic residues" evidence="1">
    <location>
        <begin position="79"/>
        <end position="90"/>
    </location>
</feature>